<dbReference type="RefSeq" id="WP_004800088.1">
    <property type="nucleotide sequence ID" value="NZ_DS483476.1"/>
</dbReference>
<comment type="caution">
    <text evidence="2">The sequence shown here is derived from an EMBL/GenBank/DDBJ whole genome shotgun (WGS) entry which is preliminary data.</text>
</comment>
<dbReference type="Proteomes" id="UP000004090">
    <property type="component" value="Unassembled WGS sequence"/>
</dbReference>
<reference evidence="2 3" key="2">
    <citation type="submission" date="2007-09" db="EMBL/GenBank/DDBJ databases">
        <authorList>
            <person name="Fulton L."/>
            <person name="Clifton S."/>
            <person name="Fulton B."/>
            <person name="Xu J."/>
            <person name="Minx P."/>
            <person name="Pepin K.H."/>
            <person name="Johnson M."/>
            <person name="Thiruvilangam P."/>
            <person name="Bhonagiri V."/>
            <person name="Nash W.E."/>
            <person name="Mardis E.R."/>
            <person name="Wilson R.K."/>
        </authorList>
    </citation>
    <scope>NUCLEOTIDE SEQUENCE [LARGE SCALE GENOMIC DNA]</scope>
    <source>
        <strain evidence="2 3">DSM 3991</strain>
    </source>
</reference>
<proteinExistence type="predicted"/>
<evidence type="ECO:0000313" key="2">
    <source>
        <dbReference type="EMBL" id="EDP10964.1"/>
    </source>
</evidence>
<gene>
    <name evidence="2" type="ORF">EUBDOL_01563</name>
</gene>
<dbReference type="eggNOG" id="COG1280">
    <property type="taxonomic scope" value="Bacteria"/>
</dbReference>
<dbReference type="HOGENOM" id="CLU_249962_0_0_9"/>
<keyword evidence="1" id="KW-1133">Transmembrane helix</keyword>
<feature type="transmembrane region" description="Helical" evidence="1">
    <location>
        <begin position="832"/>
        <end position="856"/>
    </location>
</feature>
<protein>
    <submittedName>
        <fullName evidence="2">Cation diffusion facilitator family transporter</fullName>
    </submittedName>
</protein>
<name>A8RD17_9FIRM</name>
<dbReference type="STRING" id="428127.EUBDOL_01563"/>
<dbReference type="GeneID" id="92793689"/>
<evidence type="ECO:0000256" key="1">
    <source>
        <dbReference type="SAM" id="Phobius"/>
    </source>
</evidence>
<reference evidence="2 3" key="1">
    <citation type="submission" date="2007-09" db="EMBL/GenBank/DDBJ databases">
        <title>Draft genome sequence of Eubacterium dolichum (DSM 3991).</title>
        <authorList>
            <person name="Sudarsanam P."/>
            <person name="Ley R."/>
            <person name="Guruge J."/>
            <person name="Turnbaugh P.J."/>
            <person name="Mahowald M."/>
            <person name="Liep D."/>
            <person name="Gordon J."/>
        </authorList>
    </citation>
    <scope>NUCLEOTIDE SEQUENCE [LARGE SCALE GENOMIC DNA]</scope>
    <source>
        <strain evidence="2 3">DSM 3991</strain>
    </source>
</reference>
<sequence length="1475" mass="162869">MADYDRTIGVQMQDNFDEASAALDVLLSKIDILRKRVNTITNGIQRLSTTFEALSKINNMDFSNIDNQINKMVSTVEKLEKRLSQLKTPNMNSLKSFLDSFKAFNVSSFEKMQEIPSIMRSIEAVDASKVGRVFSTLDTQISPFIQHLNEAKSKLDNFGAKTNISNLNKDLETSKKKVKDVGNEASKTRKRINQIFTVGNLIYFYNMSKQIFRGIGEIIGKAIDFTEVENYFSRAMGNMRGEAMKFQEQLSETFGLAMPDTMQMQATFKNMLGSLGGISEEMSYMLSERVTKMAIDFSSLYNTSIEQASTKFQAALSKQVRPIRSVSGYDITQNVLQATMQEIGMNDVKISQMNEIEKRLLIILTLQSQMARSAAMGDFARTIEQPANQLRVLQQQLAEVGRWIGSVFYGVIGSVLPYINGFVMAIKELVRTFALFLGYELPNSTGQTGTILDGLEEGMGGVSDSVGDINSGLDETNKKLKEAVGSLASFDKLNVIKPPTDTGSSGGGGAGGLGGMTVDPRLLEALNKYDYLFGSIRMKAMDIRDNLLQWVDAAKKFLDVNIFEKFSNSWNKYGQSVIDNLLNSSENINHILGGAFDIVGEKWGSFFQEATDLFFGLLDTASMWADNVTYFFKVVWDNGGSYLFEKLWDLAEAFLKLANSINDNFVKPVITWLKGSITPIFASLVGAVLAGVGKIVDVLANLIDWLAETEGATIALMSIAGGFYAAWKIGKLVKDFQTLGSSFTVFEKLIVLLTDNSKIAQKFFEIFTGGKKNITSFKDVYGALNGALMNTKMWQIVAKKIGEFGVSLTVSGEAVGGLAGTIKSGLGSALNWLALNPMVAVAAGIATLVAGIALLGSTQKEQKYEMEDYTESVQKQAEAADELAKSLNDAEEAAKNSYADKIGDIGTVEKYLQKLREMSGETGYVDNVNLAKMYVEEINSLLPETVQLTADGRVEWLKNTDAIYQEIAALKEEARVKAYQELYTQAVRDEIKARTDLTMTTEELNKKVQRLNELKADGISEDEIEEIGQLNADISGLNDTIGKQNEILDKTSKLQDEYIAGMEGLAGKTDEYTASLKLSYQGLSDAGNQAFNDLGTKMQEFQRQHDEYVAKGLDNNSKELKDIQSSRKLIIDEYTQQAVAYGKTYDELLVILNQQGVTLTENEKALLEKSYKNHEKNSKEILEIARKQGLMLNEQQKADFTAFLNTLQNNNVKIKKENSDLYMNLYSAYTEHGKNMNAEQQGQYQKFLTLLAQHNIDVNSKNGEQYLKTFLDYQKNGNESGEAYIASLSTALGDKTGKVSKKADDVSKNAKRIIESKKPKINVDIPDVSGKAWSAWSKVNEIFRNNTIKVTLHGVMNGVSIATNAIGSLFGRQVAFATGGFPDVGQMFIARERGPELVGTIRGRSAVANNDQIIAGISSGVYNAVLAAMQAMGGNNSQSINLENYIVVDGKIIQKQVTKADEKHSRKTGKPLFKK</sequence>
<keyword evidence="1" id="KW-0812">Transmembrane</keyword>
<dbReference type="EMBL" id="ABAW02000021">
    <property type="protein sequence ID" value="EDP10964.1"/>
    <property type="molecule type" value="Genomic_DNA"/>
</dbReference>
<keyword evidence="1" id="KW-0472">Membrane</keyword>
<organism evidence="2 3">
    <name type="scientific">Amedibacillus dolichus DSM 3991</name>
    <dbReference type="NCBI Taxonomy" id="428127"/>
    <lineage>
        <taxon>Bacteria</taxon>
        <taxon>Bacillati</taxon>
        <taxon>Bacillota</taxon>
        <taxon>Erysipelotrichia</taxon>
        <taxon>Erysipelotrichales</taxon>
        <taxon>Erysipelotrichaceae</taxon>
        <taxon>Amedibacillus</taxon>
    </lineage>
</organism>
<evidence type="ECO:0000313" key="3">
    <source>
        <dbReference type="Proteomes" id="UP000004090"/>
    </source>
</evidence>
<accession>A8RD17</accession>